<dbReference type="KEGG" id="pais:PFX98_14965"/>
<dbReference type="AlphaFoldDB" id="A0AA95NIJ9"/>
<accession>A0AA95NIJ9</accession>
<evidence type="ECO:0000313" key="2">
    <source>
        <dbReference type="EMBL" id="WIT10226.1"/>
    </source>
</evidence>
<evidence type="ECO:0000256" key="1">
    <source>
        <dbReference type="SAM" id="Phobius"/>
    </source>
</evidence>
<gene>
    <name evidence="2" type="ORF">PFX98_14965</name>
</gene>
<keyword evidence="3" id="KW-1185">Reference proteome</keyword>
<keyword evidence="1" id="KW-1133">Transmembrane helix</keyword>
<dbReference type="EMBL" id="CP116346">
    <property type="protein sequence ID" value="WIT10226.1"/>
    <property type="molecule type" value="Genomic_DNA"/>
</dbReference>
<sequence>MPQVFHVGYRSPLVSALAWGLMLAGLFGMASAGWGLWLGHWLALALLLWSAAAALGGQALLRRLEWGRRLSALLLTSLMPAMLLGMSLGTWAADWPRASLLLGLLALALCAALVWLLARLNSRMVCQEFA</sequence>
<feature type="transmembrane region" description="Helical" evidence="1">
    <location>
        <begin position="98"/>
        <end position="118"/>
    </location>
</feature>
<organism evidence="2 3">
    <name type="scientific">Paucibacter sediminis</name>
    <dbReference type="NCBI Taxonomy" id="3019553"/>
    <lineage>
        <taxon>Bacteria</taxon>
        <taxon>Pseudomonadati</taxon>
        <taxon>Pseudomonadota</taxon>
        <taxon>Betaproteobacteria</taxon>
        <taxon>Burkholderiales</taxon>
        <taxon>Sphaerotilaceae</taxon>
        <taxon>Roseateles</taxon>
    </lineage>
</organism>
<keyword evidence="1" id="KW-0812">Transmembrane</keyword>
<evidence type="ECO:0000313" key="3">
    <source>
        <dbReference type="Proteomes" id="UP001177769"/>
    </source>
</evidence>
<protein>
    <submittedName>
        <fullName evidence="2">Uncharacterized protein</fullName>
    </submittedName>
</protein>
<feature type="transmembrane region" description="Helical" evidence="1">
    <location>
        <begin position="73"/>
        <end position="92"/>
    </location>
</feature>
<keyword evidence="1" id="KW-0472">Membrane</keyword>
<dbReference type="RefSeq" id="WP_285231295.1">
    <property type="nucleotide sequence ID" value="NZ_CP116346.1"/>
</dbReference>
<reference evidence="2" key="1">
    <citation type="submission" date="2023-01" db="EMBL/GenBank/DDBJ databases">
        <title>Whole genome sequence of Paucibacter sp. S2-9 isolated from pond sediment.</title>
        <authorList>
            <person name="Jung J.Y."/>
        </authorList>
    </citation>
    <scope>NUCLEOTIDE SEQUENCE</scope>
    <source>
        <strain evidence="2">S2-9</strain>
    </source>
</reference>
<name>A0AA95NIJ9_9BURK</name>
<feature type="transmembrane region" description="Helical" evidence="1">
    <location>
        <begin position="40"/>
        <end position="61"/>
    </location>
</feature>
<dbReference type="Proteomes" id="UP001177769">
    <property type="component" value="Chromosome"/>
</dbReference>
<proteinExistence type="predicted"/>
<feature type="transmembrane region" description="Helical" evidence="1">
    <location>
        <begin position="12"/>
        <end position="34"/>
    </location>
</feature>